<keyword evidence="12" id="KW-1185">Reference proteome</keyword>
<accession>A0ABU9GIN9</accession>
<evidence type="ECO:0000256" key="2">
    <source>
        <dbReference type="ARBA" id="ARBA00010423"/>
    </source>
</evidence>
<comment type="subcellular location">
    <subcellularLocation>
        <location evidence="1">Cell inner membrane</location>
        <topology evidence="1">Single-pass membrane protein</topology>
    </subcellularLocation>
</comment>
<name>A0ABU9GIN9_COBMA</name>
<evidence type="ECO:0000259" key="10">
    <source>
        <dbReference type="Pfam" id="PF19029"/>
    </source>
</evidence>
<evidence type="ECO:0000256" key="8">
    <source>
        <dbReference type="SAM" id="MobiDB-lite"/>
    </source>
</evidence>
<feature type="domain" description="DUF883" evidence="10">
    <location>
        <begin position="86"/>
        <end position="115"/>
    </location>
</feature>
<protein>
    <submittedName>
        <fullName evidence="11">DUF883 family protein</fullName>
    </submittedName>
</protein>
<feature type="region of interest" description="Disordered" evidence="8">
    <location>
        <begin position="41"/>
        <end position="62"/>
    </location>
</feature>
<reference evidence="11 12" key="1">
    <citation type="submission" date="2024-02" db="EMBL/GenBank/DDBJ databases">
        <title>Bacteria isolated from the canopy kelp, Nereocystis luetkeana.</title>
        <authorList>
            <person name="Pfister C.A."/>
            <person name="Younker I.T."/>
            <person name="Light S.H."/>
        </authorList>
    </citation>
    <scope>NUCLEOTIDE SEQUENCE [LARGE SCALE GENOMIC DNA]</scope>
    <source>
        <strain evidence="11 12">TI.5.07</strain>
    </source>
</reference>
<evidence type="ECO:0000256" key="3">
    <source>
        <dbReference type="ARBA" id="ARBA00022475"/>
    </source>
</evidence>
<evidence type="ECO:0000259" key="9">
    <source>
        <dbReference type="Pfam" id="PF05957"/>
    </source>
</evidence>
<evidence type="ECO:0000313" key="12">
    <source>
        <dbReference type="Proteomes" id="UP001378242"/>
    </source>
</evidence>
<feature type="region of interest" description="Disordered" evidence="8">
    <location>
        <begin position="1"/>
        <end position="22"/>
    </location>
</feature>
<organism evidence="11 12">
    <name type="scientific">Cobetia marina</name>
    <name type="common">Deleya marina</name>
    <dbReference type="NCBI Taxonomy" id="28258"/>
    <lineage>
        <taxon>Bacteria</taxon>
        <taxon>Pseudomonadati</taxon>
        <taxon>Pseudomonadota</taxon>
        <taxon>Gammaproteobacteria</taxon>
        <taxon>Oceanospirillales</taxon>
        <taxon>Halomonadaceae</taxon>
        <taxon>Cobetia</taxon>
    </lineage>
</organism>
<dbReference type="InterPro" id="IPR043604">
    <property type="entry name" value="DUF883_N"/>
</dbReference>
<dbReference type="PANTHER" id="PTHR35893">
    <property type="entry name" value="INNER MEMBRANE PROTEIN-RELATED"/>
    <property type="match status" value="1"/>
</dbReference>
<gene>
    <name evidence="11" type="ORF">V6243_14110</name>
</gene>
<proteinExistence type="inferred from homology"/>
<keyword evidence="7" id="KW-0472">Membrane</keyword>
<keyword evidence="3" id="KW-1003">Cell membrane</keyword>
<evidence type="ECO:0000256" key="6">
    <source>
        <dbReference type="ARBA" id="ARBA00022989"/>
    </source>
</evidence>
<evidence type="ECO:0000256" key="7">
    <source>
        <dbReference type="ARBA" id="ARBA00023136"/>
    </source>
</evidence>
<dbReference type="InterPro" id="IPR043605">
    <property type="entry name" value="DUF883_C"/>
</dbReference>
<feature type="domain" description="DUF883" evidence="9">
    <location>
        <begin position="22"/>
        <end position="73"/>
    </location>
</feature>
<dbReference type="Proteomes" id="UP001378242">
    <property type="component" value="Unassembled WGS sequence"/>
</dbReference>
<feature type="compositionally biased region" description="Basic and acidic residues" evidence="8">
    <location>
        <begin position="41"/>
        <end position="55"/>
    </location>
</feature>
<comment type="similarity">
    <text evidence="2">Belongs to the ElaB/YgaM/YqjD family.</text>
</comment>
<dbReference type="Pfam" id="PF05957">
    <property type="entry name" value="DUF883"/>
    <property type="match status" value="1"/>
</dbReference>
<dbReference type="EMBL" id="JBAKAP010000017">
    <property type="protein sequence ID" value="MEL0617961.1"/>
    <property type="molecule type" value="Genomic_DNA"/>
</dbReference>
<evidence type="ECO:0000313" key="11">
    <source>
        <dbReference type="EMBL" id="MEL0617961.1"/>
    </source>
</evidence>
<dbReference type="Pfam" id="PF19029">
    <property type="entry name" value="DUF883_C"/>
    <property type="match status" value="1"/>
</dbReference>
<comment type="caution">
    <text evidence="11">The sequence shown here is derived from an EMBL/GenBank/DDBJ whole genome shotgun (WGS) entry which is preliminary data.</text>
</comment>
<keyword evidence="4" id="KW-0997">Cell inner membrane</keyword>
<sequence>MAMQKIGDHTTTANSATGANTEQLKEDLRHLSQTVEELLHASAEDSRESMKEARARAQSRLEATRARLSAQGDRLAASARESADCADRYVHDNPWTSVGIGAAAGVVIGMLLGRR</sequence>
<dbReference type="PANTHER" id="PTHR35893:SF3">
    <property type="entry name" value="INNER MEMBRANE PROTEIN"/>
    <property type="match status" value="1"/>
</dbReference>
<evidence type="ECO:0000256" key="5">
    <source>
        <dbReference type="ARBA" id="ARBA00022692"/>
    </source>
</evidence>
<evidence type="ECO:0000256" key="4">
    <source>
        <dbReference type="ARBA" id="ARBA00022519"/>
    </source>
</evidence>
<evidence type="ECO:0000256" key="1">
    <source>
        <dbReference type="ARBA" id="ARBA00004377"/>
    </source>
</evidence>
<feature type="compositionally biased region" description="Low complexity" evidence="8">
    <location>
        <begin position="10"/>
        <end position="21"/>
    </location>
</feature>
<dbReference type="InterPro" id="IPR010279">
    <property type="entry name" value="YqjD/ElaB"/>
</dbReference>
<keyword evidence="5" id="KW-0812">Transmembrane</keyword>
<keyword evidence="6" id="KW-1133">Transmembrane helix</keyword>